<evidence type="ECO:0000256" key="1">
    <source>
        <dbReference type="SAM" id="MobiDB-lite"/>
    </source>
</evidence>
<dbReference type="Proteomes" id="UP001346149">
    <property type="component" value="Unassembled WGS sequence"/>
</dbReference>
<feature type="domain" description="LYK3/4/5 second LysM" evidence="2">
    <location>
        <begin position="2"/>
        <end position="53"/>
    </location>
</feature>
<dbReference type="EMBL" id="JAXQNO010000009">
    <property type="protein sequence ID" value="KAK4791380.1"/>
    <property type="molecule type" value="Genomic_DNA"/>
</dbReference>
<dbReference type="InterPro" id="IPR056562">
    <property type="entry name" value="LysM2_CERK1_LYK3_4_5"/>
</dbReference>
<dbReference type="PANTHER" id="PTHR45927">
    <property type="entry name" value="LYSM-DOMAIN RECEPTOR-LIKE KINASE-RELATED"/>
    <property type="match status" value="1"/>
</dbReference>
<evidence type="ECO:0000313" key="3">
    <source>
        <dbReference type="EMBL" id="KAK4791380.1"/>
    </source>
</evidence>
<dbReference type="AlphaFoldDB" id="A0AAN7M853"/>
<organism evidence="3 4">
    <name type="scientific">Trapa natans</name>
    <name type="common">Water chestnut</name>
    <dbReference type="NCBI Taxonomy" id="22666"/>
    <lineage>
        <taxon>Eukaryota</taxon>
        <taxon>Viridiplantae</taxon>
        <taxon>Streptophyta</taxon>
        <taxon>Embryophyta</taxon>
        <taxon>Tracheophyta</taxon>
        <taxon>Spermatophyta</taxon>
        <taxon>Magnoliopsida</taxon>
        <taxon>eudicotyledons</taxon>
        <taxon>Gunneridae</taxon>
        <taxon>Pentapetalae</taxon>
        <taxon>rosids</taxon>
        <taxon>malvids</taxon>
        <taxon>Myrtales</taxon>
        <taxon>Lythraceae</taxon>
        <taxon>Trapa</taxon>
    </lineage>
</organism>
<reference evidence="3 4" key="1">
    <citation type="journal article" date="2023" name="Hortic Res">
        <title>Pangenome of water caltrop reveals structural variations and asymmetric subgenome divergence after allopolyploidization.</title>
        <authorList>
            <person name="Zhang X."/>
            <person name="Chen Y."/>
            <person name="Wang L."/>
            <person name="Yuan Y."/>
            <person name="Fang M."/>
            <person name="Shi L."/>
            <person name="Lu R."/>
            <person name="Comes H.P."/>
            <person name="Ma Y."/>
            <person name="Chen Y."/>
            <person name="Huang G."/>
            <person name="Zhou Y."/>
            <person name="Zheng Z."/>
            <person name="Qiu Y."/>
        </authorList>
    </citation>
    <scope>NUCLEOTIDE SEQUENCE [LARGE SCALE GENOMIC DNA]</scope>
    <source>
        <strain evidence="3">F231</strain>
    </source>
</reference>
<sequence length="175" mass="18615">MNSSYIIGQGDTYNSTADVIYQWLTSCQALIDQKGYNAYEDLRVGDTMPVPIRCACPTREQIHQSMAYLLTNAAIPEKRTISMSRANTRLLLAPGESPSPDFGAGESPSPDLGAGESPAPDFGAGESPSPDFGPGEPPSPDLGAGEPLSSDLGRGEPPRIWEEAVVAKILQLMHP</sequence>
<dbReference type="PANTHER" id="PTHR45927:SF6">
    <property type="entry name" value="PROTEIN LYK5"/>
    <property type="match status" value="1"/>
</dbReference>
<name>A0AAN7M853_TRANT</name>
<evidence type="ECO:0000259" key="2">
    <source>
        <dbReference type="Pfam" id="PF23472"/>
    </source>
</evidence>
<gene>
    <name evidence="3" type="ORF">SAY86_031793</name>
</gene>
<evidence type="ECO:0000313" key="4">
    <source>
        <dbReference type="Proteomes" id="UP001346149"/>
    </source>
</evidence>
<protein>
    <recommendedName>
        <fullName evidence="2">LYK3/4/5 second LysM domain-containing protein</fullName>
    </recommendedName>
</protein>
<proteinExistence type="predicted"/>
<feature type="region of interest" description="Disordered" evidence="1">
    <location>
        <begin position="87"/>
        <end position="157"/>
    </location>
</feature>
<dbReference type="InterPro" id="IPR052611">
    <property type="entry name" value="Plant_RLK_LysM"/>
</dbReference>
<accession>A0AAN7M853</accession>
<dbReference type="Pfam" id="PF23472">
    <property type="entry name" value="LysM2_CERK1_LYK3_4_5"/>
    <property type="match status" value="1"/>
</dbReference>
<comment type="caution">
    <text evidence="3">The sequence shown here is derived from an EMBL/GenBank/DDBJ whole genome shotgun (WGS) entry which is preliminary data.</text>
</comment>
<keyword evidence="4" id="KW-1185">Reference proteome</keyword>